<sequence>MPVLKPTRVNGKKKMVVVDTIIPPPPAERMPQIKDMPRGKPRAFKPKAKPLAQASASKEKSNETVAKAVDKPKTKRLSGAARRRLKRERAKADLPAPAKDQTEPATYAQVAKGVKGTGKSPNHDHPWVTPTGARYCTVQGCGRFIKPDVLVKYSPKHPRSPSTAVKTVTPPVQKEAEKPIESTGLAKNSIYGSIMSRIDKLVAECDAELTRDVTGPVCTKHIGDYTTGPVAIVAASDREAEDVGLLQSGGPVIDTVRRIQSTVRSAVPRPNVPPPPVPSAGGRASPDSARDRSADVWAVVRYVPPINYMPPGVNREQAVVPHNGERAVAPRIEPVVAEIVDREVRGLSPSSRQAVVETLPTNLPPPVNNIVTNYTQPMHSSGVVIEESQENGDDGVSILTVANGDSLIDIQYARRSRKGAKVYEKAILNIDRDLYFEARKNRLLTGRSRNDERFLKTQLIRWISENRKEWKSEMVFTQLAKVITATTVRGEFEHMQMGFLSKTDAMDQTAKAHQLNTVGKISSRRRRVLFWKRKEYNLPVNGQL</sequence>
<evidence type="ECO:0000256" key="1">
    <source>
        <dbReference type="SAM" id="MobiDB-lite"/>
    </source>
</evidence>
<proteinExistence type="predicted"/>
<reference evidence="2" key="1">
    <citation type="submission" date="2024-07" db="EMBL/GenBank/DDBJ databases">
        <title>Metagenomic identification of novel viruses for potential beneficial use in switchgrass (Panicum virgatum L.), a developing bioenergy feedstock.</title>
        <authorList>
            <person name="Maclot F."/>
            <person name="Cole E."/>
            <person name="Ryskamp M."/>
            <person name="Nakasato K."/>
            <person name="Malmstrom C.M."/>
        </authorList>
    </citation>
    <scope>NUCLEOTIDE SEQUENCE</scope>
    <source>
        <strain evidence="2">MI-01</strain>
    </source>
</reference>
<feature type="compositionally biased region" description="Basic and acidic residues" evidence="1">
    <location>
        <begin position="57"/>
        <end position="72"/>
    </location>
</feature>
<evidence type="ECO:0000313" key="2">
    <source>
        <dbReference type="EMBL" id="XCN99619.1"/>
    </source>
</evidence>
<feature type="region of interest" description="Disordered" evidence="1">
    <location>
        <begin position="263"/>
        <end position="291"/>
    </location>
</feature>
<accession>A0AAU8MFU2</accession>
<protein>
    <submittedName>
        <fullName evidence="2">Uncharacterized protein</fullName>
    </submittedName>
</protein>
<feature type="compositionally biased region" description="Basic residues" evidence="1">
    <location>
        <begin position="39"/>
        <end position="48"/>
    </location>
</feature>
<feature type="region of interest" description="Disordered" evidence="1">
    <location>
        <begin position="20"/>
        <end position="106"/>
    </location>
</feature>
<name>A0AAU8MFU2_9TOMB</name>
<organism evidence="2">
    <name type="scientific">Switchgrass tombus-like virus 1</name>
    <dbReference type="NCBI Taxonomy" id="3233122"/>
    <lineage>
        <taxon>Viruses</taxon>
        <taxon>Riboviria</taxon>
        <taxon>Orthornavirae</taxon>
        <taxon>Kitrinoviricota</taxon>
        <taxon>Tolucaviricetes</taxon>
        <taxon>Tolivirales</taxon>
        <taxon>Tombusviridae</taxon>
    </lineage>
</organism>
<feature type="region of interest" description="Disordered" evidence="1">
    <location>
        <begin position="155"/>
        <end position="180"/>
    </location>
</feature>
<feature type="compositionally biased region" description="Basic residues" evidence="1">
    <location>
        <begin position="73"/>
        <end position="89"/>
    </location>
</feature>
<dbReference type="EMBL" id="PP996021">
    <property type="protein sequence ID" value="XCN99619.1"/>
    <property type="molecule type" value="Genomic_RNA"/>
</dbReference>